<keyword evidence="2" id="KW-1185">Reference proteome</keyword>
<protein>
    <submittedName>
        <fullName evidence="1">Uncharacterized protein</fullName>
    </submittedName>
</protein>
<dbReference type="Proteomes" id="UP000033457">
    <property type="component" value="Chromosome"/>
</dbReference>
<dbReference type="KEGG" id="cku:UL82_09665"/>
<reference evidence="1 2" key="1">
    <citation type="journal article" date="2015" name="Genome Announc.">
        <title>Complete Genome Sequence of Corynebacterium kutscheri DSM 20755, a Corynebacterial Type Strain with Remarkably Low G+C Content of Chromosomal DNA.</title>
        <authorList>
            <person name="Ruckert C."/>
            <person name="Albersmeier A."/>
            <person name="Winkler A."/>
            <person name="Tauch A."/>
        </authorList>
    </citation>
    <scope>NUCLEOTIDE SEQUENCE [LARGE SCALE GENOMIC DNA]</scope>
    <source>
        <strain evidence="1 2">DSM 20755</strain>
    </source>
</reference>
<dbReference type="STRING" id="35755.UL82_09665"/>
<dbReference type="EMBL" id="CP011312">
    <property type="protein sequence ID" value="AKE42070.1"/>
    <property type="molecule type" value="Genomic_DNA"/>
</dbReference>
<organism evidence="1 2">
    <name type="scientific">Corynebacterium kutscheri</name>
    <dbReference type="NCBI Taxonomy" id="35755"/>
    <lineage>
        <taxon>Bacteria</taxon>
        <taxon>Bacillati</taxon>
        <taxon>Actinomycetota</taxon>
        <taxon>Actinomycetes</taxon>
        <taxon>Mycobacteriales</taxon>
        <taxon>Corynebacteriaceae</taxon>
        <taxon>Corynebacterium</taxon>
    </lineage>
</organism>
<sequence length="230" mass="25987">MNESLPKMFLWHKAGSESSLNLTSTLNVKELQRINNPDRIFLWGLGSSVSDTRLQHFLDEVEEDPQVVISQIISKPRPQDVQFINEELKTIRVWNSATEILTGENFPFPEGSQVVSTAFSKKGEPITRSYHYALVCKSDTPINTPLSERPVNELLLDPAKIKNFDSEKPTNGSMTLFAVAQGKPNKKPISDKLHRVHLKLRLVEPYLVKLGSPQLLKQVRISNQTGQYPV</sequence>
<evidence type="ECO:0000313" key="1">
    <source>
        <dbReference type="EMBL" id="AKE42070.1"/>
    </source>
</evidence>
<dbReference type="HOGENOM" id="CLU_1203176_0_0_11"/>
<proteinExistence type="predicted"/>
<accession>A0A0F6R1U2</accession>
<name>A0A0F6R1U2_9CORY</name>
<dbReference type="AlphaFoldDB" id="A0A0F6R1U2"/>
<gene>
    <name evidence="1" type="ORF">UL82_09665</name>
</gene>
<evidence type="ECO:0000313" key="2">
    <source>
        <dbReference type="Proteomes" id="UP000033457"/>
    </source>
</evidence>